<feature type="region of interest" description="Disordered" evidence="1">
    <location>
        <begin position="1"/>
        <end position="24"/>
    </location>
</feature>
<reference evidence="2 3" key="1">
    <citation type="submission" date="2019-03" db="EMBL/GenBank/DDBJ databases">
        <title>First draft genome of Liparis tanakae, snailfish: a comprehensive survey of snailfish specific genes.</title>
        <authorList>
            <person name="Kim W."/>
            <person name="Song I."/>
            <person name="Jeong J.-H."/>
            <person name="Kim D."/>
            <person name="Kim S."/>
            <person name="Ryu S."/>
            <person name="Song J.Y."/>
            <person name="Lee S.K."/>
        </authorList>
    </citation>
    <scope>NUCLEOTIDE SEQUENCE [LARGE SCALE GENOMIC DNA]</scope>
    <source>
        <tissue evidence="2">Muscle</tissue>
    </source>
</reference>
<evidence type="ECO:0000256" key="1">
    <source>
        <dbReference type="SAM" id="MobiDB-lite"/>
    </source>
</evidence>
<name>A0A4Z2HZC4_9TELE</name>
<evidence type="ECO:0000313" key="3">
    <source>
        <dbReference type="Proteomes" id="UP000314294"/>
    </source>
</evidence>
<protein>
    <submittedName>
        <fullName evidence="2">Uncharacterized protein</fullName>
    </submittedName>
</protein>
<gene>
    <name evidence="2" type="ORF">EYF80_018906</name>
</gene>
<sequence length="75" mass="8625">MEEEDRGLPTMRPSELERKADKCQKRKRTALVELFEGVSERWKQRQRDSERKRRAHILTTAASPVPTGAQSSEGS</sequence>
<dbReference type="Proteomes" id="UP000314294">
    <property type="component" value="Unassembled WGS sequence"/>
</dbReference>
<dbReference type="AlphaFoldDB" id="A0A4Z2HZC4"/>
<evidence type="ECO:0000313" key="2">
    <source>
        <dbReference type="EMBL" id="TNN70921.1"/>
    </source>
</evidence>
<feature type="compositionally biased region" description="Basic and acidic residues" evidence="1">
    <location>
        <begin position="40"/>
        <end position="51"/>
    </location>
</feature>
<feature type="compositionally biased region" description="Basic and acidic residues" evidence="1">
    <location>
        <begin position="14"/>
        <end position="23"/>
    </location>
</feature>
<comment type="caution">
    <text evidence="2">The sequence shown here is derived from an EMBL/GenBank/DDBJ whole genome shotgun (WGS) entry which is preliminary data.</text>
</comment>
<dbReference type="EMBL" id="SRLO01000157">
    <property type="protein sequence ID" value="TNN70921.1"/>
    <property type="molecule type" value="Genomic_DNA"/>
</dbReference>
<accession>A0A4Z2HZC4</accession>
<feature type="region of interest" description="Disordered" evidence="1">
    <location>
        <begin position="40"/>
        <end position="75"/>
    </location>
</feature>
<organism evidence="2 3">
    <name type="scientific">Liparis tanakae</name>
    <name type="common">Tanaka's snailfish</name>
    <dbReference type="NCBI Taxonomy" id="230148"/>
    <lineage>
        <taxon>Eukaryota</taxon>
        <taxon>Metazoa</taxon>
        <taxon>Chordata</taxon>
        <taxon>Craniata</taxon>
        <taxon>Vertebrata</taxon>
        <taxon>Euteleostomi</taxon>
        <taxon>Actinopterygii</taxon>
        <taxon>Neopterygii</taxon>
        <taxon>Teleostei</taxon>
        <taxon>Neoteleostei</taxon>
        <taxon>Acanthomorphata</taxon>
        <taxon>Eupercaria</taxon>
        <taxon>Perciformes</taxon>
        <taxon>Cottioidei</taxon>
        <taxon>Cottales</taxon>
        <taxon>Liparidae</taxon>
        <taxon>Liparis</taxon>
    </lineage>
</organism>
<keyword evidence="3" id="KW-1185">Reference proteome</keyword>
<proteinExistence type="predicted"/>